<reference evidence="3" key="1">
    <citation type="submission" date="2021-01" db="EMBL/GenBank/DDBJ databases">
        <title>Whole genome shotgun sequence of Acrocarpospora phusangensis NBRC 108782.</title>
        <authorList>
            <person name="Komaki H."/>
            <person name="Tamura T."/>
        </authorList>
    </citation>
    <scope>NUCLEOTIDE SEQUENCE</scope>
    <source>
        <strain evidence="3">NBRC 108782</strain>
    </source>
</reference>
<proteinExistence type="inferred from homology"/>
<protein>
    <submittedName>
        <fullName evidence="3">Cytochrome P450</fullName>
    </submittedName>
</protein>
<sequence>MEITAPDPLLRPSPAGVDLADPGLYRGACQHALWRTMREHAPVHWQSAPNGTGFWSVTRYADCDRILRDHQNYSSVDGTILASVGIGDPAGGLTITLMDPPEHTAIRKPAMRLLGGSGVRRRLELIRARVDELLSPLAGGGEHDFAGLVRLLPMTMFGDMMGVPKPLWPQIAHWAHASIAPEDPEFRTGNSPAESMRNAHHSLFELFTEALRHSRRNPGDDLLTILSAMEPAGQPMSEWQILLNCYSYILGAHSTTPHVAAHTLSVLARREDLWDAVAADRSLIPALVDEGARWTSPTHHLVRRADAEAELDGATIKAGDWVCAWVASANRDEEVFADPYAFRLDRERNPHLSFGVGAHFCIGTHLSKAGLTMAFEWLFTHVRRVEPTGVPTHLLSNWINGLTRMPVAVHPG</sequence>
<comment type="similarity">
    <text evidence="1 2">Belongs to the cytochrome P450 family.</text>
</comment>
<evidence type="ECO:0000313" key="4">
    <source>
        <dbReference type="Proteomes" id="UP000640052"/>
    </source>
</evidence>
<dbReference type="GO" id="GO:0006707">
    <property type="term" value="P:cholesterol catabolic process"/>
    <property type="evidence" value="ECO:0007669"/>
    <property type="project" value="TreeGrafter"/>
</dbReference>
<dbReference type="PROSITE" id="PS00086">
    <property type="entry name" value="CYTOCHROME_P450"/>
    <property type="match status" value="1"/>
</dbReference>
<keyword evidence="2" id="KW-0560">Oxidoreductase</keyword>
<keyword evidence="2" id="KW-0408">Iron</keyword>
<dbReference type="RefSeq" id="WP_204042008.1">
    <property type="nucleotide sequence ID" value="NZ_BOOA01000027.1"/>
</dbReference>
<keyword evidence="2" id="KW-0479">Metal-binding</keyword>
<dbReference type="Pfam" id="PF00067">
    <property type="entry name" value="p450"/>
    <property type="match status" value="1"/>
</dbReference>
<dbReference type="PANTHER" id="PTHR46696:SF4">
    <property type="entry name" value="BIOTIN BIOSYNTHESIS CYTOCHROME P450"/>
    <property type="match status" value="1"/>
</dbReference>
<dbReference type="EMBL" id="BOOA01000027">
    <property type="protein sequence ID" value="GIH25272.1"/>
    <property type="molecule type" value="Genomic_DNA"/>
</dbReference>
<organism evidence="3 4">
    <name type="scientific">Acrocarpospora phusangensis</name>
    <dbReference type="NCBI Taxonomy" id="1070424"/>
    <lineage>
        <taxon>Bacteria</taxon>
        <taxon>Bacillati</taxon>
        <taxon>Actinomycetota</taxon>
        <taxon>Actinomycetes</taxon>
        <taxon>Streptosporangiales</taxon>
        <taxon>Streptosporangiaceae</taxon>
        <taxon>Acrocarpospora</taxon>
    </lineage>
</organism>
<evidence type="ECO:0000256" key="1">
    <source>
        <dbReference type="ARBA" id="ARBA00010617"/>
    </source>
</evidence>
<dbReference type="InterPro" id="IPR036396">
    <property type="entry name" value="Cyt_P450_sf"/>
</dbReference>
<dbReference type="PANTHER" id="PTHR46696">
    <property type="entry name" value="P450, PUTATIVE (EUROFUNG)-RELATED"/>
    <property type="match status" value="1"/>
</dbReference>
<dbReference type="GO" id="GO:0005506">
    <property type="term" value="F:iron ion binding"/>
    <property type="evidence" value="ECO:0007669"/>
    <property type="project" value="InterPro"/>
</dbReference>
<evidence type="ECO:0000313" key="3">
    <source>
        <dbReference type="EMBL" id="GIH25272.1"/>
    </source>
</evidence>
<evidence type="ECO:0000256" key="2">
    <source>
        <dbReference type="RuleBase" id="RU000461"/>
    </source>
</evidence>
<comment type="caution">
    <text evidence="3">The sequence shown here is derived from an EMBL/GenBank/DDBJ whole genome shotgun (WGS) entry which is preliminary data.</text>
</comment>
<keyword evidence="2" id="KW-0349">Heme</keyword>
<dbReference type="InterPro" id="IPR002397">
    <property type="entry name" value="Cyt_P450_B"/>
</dbReference>
<gene>
    <name evidence="3" type="ORF">Aph01nite_35820</name>
</gene>
<dbReference type="GO" id="GO:0008395">
    <property type="term" value="F:steroid hydroxylase activity"/>
    <property type="evidence" value="ECO:0007669"/>
    <property type="project" value="TreeGrafter"/>
</dbReference>
<keyword evidence="4" id="KW-1185">Reference proteome</keyword>
<dbReference type="GO" id="GO:0020037">
    <property type="term" value="F:heme binding"/>
    <property type="evidence" value="ECO:0007669"/>
    <property type="project" value="InterPro"/>
</dbReference>
<dbReference type="GO" id="GO:0036199">
    <property type="term" value="F:cholest-4-en-3-one 26-monooxygenase activity"/>
    <property type="evidence" value="ECO:0007669"/>
    <property type="project" value="TreeGrafter"/>
</dbReference>
<dbReference type="InterPro" id="IPR017972">
    <property type="entry name" value="Cyt_P450_CS"/>
</dbReference>
<dbReference type="SUPFAM" id="SSF48264">
    <property type="entry name" value="Cytochrome P450"/>
    <property type="match status" value="1"/>
</dbReference>
<dbReference type="PRINTS" id="PR00359">
    <property type="entry name" value="BP450"/>
</dbReference>
<dbReference type="InterPro" id="IPR001128">
    <property type="entry name" value="Cyt_P450"/>
</dbReference>
<keyword evidence="2" id="KW-0503">Monooxygenase</keyword>
<accession>A0A919QFF8</accession>
<dbReference type="AlphaFoldDB" id="A0A919QFF8"/>
<name>A0A919QFF8_9ACTN</name>
<dbReference type="Proteomes" id="UP000640052">
    <property type="component" value="Unassembled WGS sequence"/>
</dbReference>
<dbReference type="Gene3D" id="1.10.630.10">
    <property type="entry name" value="Cytochrome P450"/>
    <property type="match status" value="1"/>
</dbReference>